<keyword evidence="5" id="KW-1185">Reference proteome</keyword>
<dbReference type="PANTHER" id="PTHR30461">
    <property type="entry name" value="DNA-INVERTASE FROM LAMBDOID PROPHAGE"/>
    <property type="match status" value="1"/>
</dbReference>
<accession>A0ABV6B6X6</accession>
<evidence type="ECO:0000256" key="2">
    <source>
        <dbReference type="ARBA" id="ARBA00023172"/>
    </source>
</evidence>
<dbReference type="Pfam" id="PF00239">
    <property type="entry name" value="Resolvase"/>
    <property type="match status" value="1"/>
</dbReference>
<evidence type="ECO:0000313" key="5">
    <source>
        <dbReference type="Proteomes" id="UP001589733"/>
    </source>
</evidence>
<name>A0ABV6B6X6_9DEIO</name>
<dbReference type="InterPro" id="IPR006119">
    <property type="entry name" value="Resolv_N"/>
</dbReference>
<keyword evidence="1" id="KW-0238">DNA-binding</keyword>
<dbReference type="PROSITE" id="PS51736">
    <property type="entry name" value="RECOMBINASES_3"/>
    <property type="match status" value="1"/>
</dbReference>
<dbReference type="SUPFAM" id="SSF53041">
    <property type="entry name" value="Resolvase-like"/>
    <property type="match status" value="1"/>
</dbReference>
<dbReference type="Proteomes" id="UP001589733">
    <property type="component" value="Unassembled WGS sequence"/>
</dbReference>
<reference evidence="4 5" key="1">
    <citation type="submission" date="2024-09" db="EMBL/GenBank/DDBJ databases">
        <authorList>
            <person name="Sun Q."/>
            <person name="Mori K."/>
        </authorList>
    </citation>
    <scope>NUCLEOTIDE SEQUENCE [LARGE SCALE GENOMIC DNA]</scope>
    <source>
        <strain evidence="4 5">JCM 13503</strain>
    </source>
</reference>
<organism evidence="4 5">
    <name type="scientific">Deinococcus oregonensis</name>
    <dbReference type="NCBI Taxonomy" id="1805970"/>
    <lineage>
        <taxon>Bacteria</taxon>
        <taxon>Thermotogati</taxon>
        <taxon>Deinococcota</taxon>
        <taxon>Deinococci</taxon>
        <taxon>Deinococcales</taxon>
        <taxon>Deinococcaceae</taxon>
        <taxon>Deinococcus</taxon>
    </lineage>
</organism>
<gene>
    <name evidence="4" type="ORF">ACFFLM_26640</name>
</gene>
<sequence>MTSPAIAYYRVSTTKQGQSGLGLEAQEASVTAYAGALGLTIVQTFTEVETGTRKRHRPELEAALDAARRQGAVLLIAKLDRLARNVAFIANLMDSGVQFTAVDMPNADRMTLQMFAVVAEREAGLISERTKAALAARKARGLTVGNIANMSAEARAAGPAAQREAAKIATRQAAAFAQALRKQGDTLDSIAHQLNTAGFLTRRGGVWSATQVKRILERSSFG</sequence>
<dbReference type="Gene3D" id="3.40.50.1390">
    <property type="entry name" value="Resolvase, N-terminal catalytic domain"/>
    <property type="match status" value="1"/>
</dbReference>
<dbReference type="InterPro" id="IPR011109">
    <property type="entry name" value="DNA_bind_recombinase_dom"/>
</dbReference>
<proteinExistence type="predicted"/>
<dbReference type="PANTHER" id="PTHR30461:SF2">
    <property type="entry name" value="SERINE RECOMBINASE PINE-RELATED"/>
    <property type="match status" value="1"/>
</dbReference>
<dbReference type="CDD" id="cd00338">
    <property type="entry name" value="Ser_Recombinase"/>
    <property type="match status" value="1"/>
</dbReference>
<evidence type="ECO:0000313" key="4">
    <source>
        <dbReference type="EMBL" id="MFB9995514.1"/>
    </source>
</evidence>
<protein>
    <submittedName>
        <fullName evidence="4">Recombinase family protein</fullName>
    </submittedName>
</protein>
<dbReference type="InterPro" id="IPR050639">
    <property type="entry name" value="SSR_resolvase"/>
</dbReference>
<dbReference type="SMART" id="SM00857">
    <property type="entry name" value="Resolvase"/>
    <property type="match status" value="1"/>
</dbReference>
<evidence type="ECO:0000259" key="3">
    <source>
        <dbReference type="PROSITE" id="PS51736"/>
    </source>
</evidence>
<dbReference type="EMBL" id="JBHLYR010000101">
    <property type="protein sequence ID" value="MFB9995514.1"/>
    <property type="molecule type" value="Genomic_DNA"/>
</dbReference>
<dbReference type="Pfam" id="PF07508">
    <property type="entry name" value="Recombinase"/>
    <property type="match status" value="1"/>
</dbReference>
<keyword evidence="2" id="KW-0233">DNA recombination</keyword>
<dbReference type="RefSeq" id="WP_380017528.1">
    <property type="nucleotide sequence ID" value="NZ_JBHLYR010000101.1"/>
</dbReference>
<feature type="domain" description="Resolvase/invertase-type recombinase catalytic" evidence="3">
    <location>
        <begin position="4"/>
        <end position="141"/>
    </location>
</feature>
<comment type="caution">
    <text evidence="4">The sequence shown here is derived from an EMBL/GenBank/DDBJ whole genome shotgun (WGS) entry which is preliminary data.</text>
</comment>
<evidence type="ECO:0000256" key="1">
    <source>
        <dbReference type="ARBA" id="ARBA00023125"/>
    </source>
</evidence>
<dbReference type="InterPro" id="IPR036162">
    <property type="entry name" value="Resolvase-like_N_sf"/>
</dbReference>